<comment type="caution">
    <text evidence="3">The sequence shown here is derived from an EMBL/GenBank/DDBJ whole genome shotgun (WGS) entry which is preliminary data.</text>
</comment>
<name>A0A1M2VAP9_TRAPU</name>
<evidence type="ECO:0000259" key="2">
    <source>
        <dbReference type="Pfam" id="PF20151"/>
    </source>
</evidence>
<protein>
    <recommendedName>
        <fullName evidence="2">DUF6533 domain-containing protein</fullName>
    </recommendedName>
</protein>
<feature type="domain" description="DUF6533" evidence="2">
    <location>
        <begin position="8"/>
        <end position="50"/>
    </location>
</feature>
<feature type="non-terminal residue" evidence="3">
    <location>
        <position position="1"/>
    </location>
</feature>
<sequence length="170" mass="18424">AMVVRAEVGVVALLVYEYIITLDQELGLFWRRKKTGATVLFLSNRYITLLCFAVLGAATFAPMSDHWQLAVGVTGANIPLFGCGAGLNGTPRQQFIRECMLLRGSQTPAFTQLSSTGSTVQCACNITADILVIIVTWWYSIKTHGLPALRAGGTRSYLADIMAINCEFAA</sequence>
<keyword evidence="1" id="KW-0812">Transmembrane</keyword>
<accession>A0A1M2VAP9</accession>
<evidence type="ECO:0000313" key="3">
    <source>
        <dbReference type="EMBL" id="OJT04662.1"/>
    </source>
</evidence>
<evidence type="ECO:0000313" key="4">
    <source>
        <dbReference type="Proteomes" id="UP000184267"/>
    </source>
</evidence>
<keyword evidence="1" id="KW-0472">Membrane</keyword>
<evidence type="ECO:0000256" key="1">
    <source>
        <dbReference type="SAM" id="Phobius"/>
    </source>
</evidence>
<organism evidence="3 4">
    <name type="scientific">Trametes pubescens</name>
    <name type="common">White-rot fungus</name>
    <dbReference type="NCBI Taxonomy" id="154538"/>
    <lineage>
        <taxon>Eukaryota</taxon>
        <taxon>Fungi</taxon>
        <taxon>Dikarya</taxon>
        <taxon>Basidiomycota</taxon>
        <taxon>Agaricomycotina</taxon>
        <taxon>Agaricomycetes</taxon>
        <taxon>Polyporales</taxon>
        <taxon>Polyporaceae</taxon>
        <taxon>Trametes</taxon>
    </lineage>
</organism>
<dbReference type="Proteomes" id="UP000184267">
    <property type="component" value="Unassembled WGS sequence"/>
</dbReference>
<feature type="transmembrane region" description="Helical" evidence="1">
    <location>
        <begin position="67"/>
        <end position="87"/>
    </location>
</feature>
<dbReference type="InterPro" id="IPR045340">
    <property type="entry name" value="DUF6533"/>
</dbReference>
<keyword evidence="4" id="KW-1185">Reference proteome</keyword>
<gene>
    <name evidence="3" type="ORF">TRAPUB_4598</name>
</gene>
<keyword evidence="1" id="KW-1133">Transmembrane helix</keyword>
<dbReference type="Pfam" id="PF20151">
    <property type="entry name" value="DUF6533"/>
    <property type="match status" value="1"/>
</dbReference>
<reference evidence="3 4" key="1">
    <citation type="submission" date="2016-10" db="EMBL/GenBank/DDBJ databases">
        <title>Genome sequence of the basidiomycete white-rot fungus Trametes pubescens.</title>
        <authorList>
            <person name="Makela M.R."/>
            <person name="Granchi Z."/>
            <person name="Peng M."/>
            <person name="De Vries R.P."/>
            <person name="Grigoriev I."/>
            <person name="Riley R."/>
            <person name="Hilden K."/>
        </authorList>
    </citation>
    <scope>NUCLEOTIDE SEQUENCE [LARGE SCALE GENOMIC DNA]</scope>
    <source>
        <strain evidence="3 4">FBCC735</strain>
    </source>
</reference>
<dbReference type="AlphaFoldDB" id="A0A1M2VAP9"/>
<feature type="transmembrane region" description="Helical" evidence="1">
    <location>
        <begin position="39"/>
        <end position="61"/>
    </location>
</feature>
<dbReference type="EMBL" id="MNAD01001520">
    <property type="protein sequence ID" value="OJT04662.1"/>
    <property type="molecule type" value="Genomic_DNA"/>
</dbReference>
<dbReference type="OrthoDB" id="2803882at2759"/>
<proteinExistence type="predicted"/>